<organism evidence="1 2">
    <name type="scientific">Reticulomyxa filosa</name>
    <dbReference type="NCBI Taxonomy" id="46433"/>
    <lineage>
        <taxon>Eukaryota</taxon>
        <taxon>Sar</taxon>
        <taxon>Rhizaria</taxon>
        <taxon>Retaria</taxon>
        <taxon>Foraminifera</taxon>
        <taxon>Monothalamids</taxon>
        <taxon>Reticulomyxidae</taxon>
        <taxon>Reticulomyxa</taxon>
    </lineage>
</organism>
<name>X6LHX7_RETFI</name>
<dbReference type="Proteomes" id="UP000023152">
    <property type="component" value="Unassembled WGS sequence"/>
</dbReference>
<comment type="caution">
    <text evidence="1">The sequence shown here is derived from an EMBL/GenBank/DDBJ whole genome shotgun (WGS) entry which is preliminary data.</text>
</comment>
<keyword evidence="2" id="KW-1185">Reference proteome</keyword>
<accession>X6LHX7</accession>
<evidence type="ECO:0000313" key="1">
    <source>
        <dbReference type="EMBL" id="ETO00946.1"/>
    </source>
</evidence>
<dbReference type="EMBL" id="ASPP01039611">
    <property type="protein sequence ID" value="ETO00946.1"/>
    <property type="molecule type" value="Genomic_DNA"/>
</dbReference>
<evidence type="ECO:0000313" key="2">
    <source>
        <dbReference type="Proteomes" id="UP000023152"/>
    </source>
</evidence>
<sequence>YFALKKKKKKKWTKSEKLFRFLEWSEMKSKMTYMQVKQILACVFECFGKSGKLEQLNAWLDDSLQWYQLKKDTEPKRIRMFAIQLCEHLSDTKQHRKLQKATLQLLHKCLHWLPLDVLVAVDKHIGMEPHPKKQSVRSFALQKAWHRQSHKCQWIRQVPTQMMYLINQYLDMSSLSSVSYCCKYLYYHCKHPCSICHVEFPTYPWSQEVGEKWSVNWDKITHIMVQWHSELEDYGMYYQEKKEEQWADEIQKCVNVTHLICRVKQSRFIVLRPYILIPKIIQNNRFCQLREIFLWQLCFDPTWVPSVFGRLVCLQVLQIDEISVSDRWSNNDSYFDYGTAMEGKYEEHFDSTELRQNLEGVQSLEVLKIGAFSNYNRRDTVLLESLAAFINTLICNQCNKSMSIVSIPIICSVSCILFQNISITKIKTFQVNFTGRLFSTHHLPIGPDLEALTRLWRCQDPFNCSELCIVANTCDWKNDIKSNFKALLQVLIQNQKYYCGNLVLDLALANKEIHFWNEIFKVHLNSYELESLNLKLSLSATSKYYFYWMKKPKKRKHIHLHH</sequence>
<reference evidence="1 2" key="1">
    <citation type="journal article" date="2013" name="Curr. Biol.">
        <title>The Genome of the Foraminiferan Reticulomyxa filosa.</title>
        <authorList>
            <person name="Glockner G."/>
            <person name="Hulsmann N."/>
            <person name="Schleicher M."/>
            <person name="Noegel A.A."/>
            <person name="Eichinger L."/>
            <person name="Gallinger C."/>
            <person name="Pawlowski J."/>
            <person name="Sierra R."/>
            <person name="Euteneuer U."/>
            <person name="Pillet L."/>
            <person name="Moustafa A."/>
            <person name="Platzer M."/>
            <person name="Groth M."/>
            <person name="Szafranski K."/>
            <person name="Schliwa M."/>
        </authorList>
    </citation>
    <scope>NUCLEOTIDE SEQUENCE [LARGE SCALE GENOMIC DNA]</scope>
</reference>
<proteinExistence type="predicted"/>
<gene>
    <name evidence="1" type="ORF">RFI_36494</name>
</gene>
<feature type="non-terminal residue" evidence="1">
    <location>
        <position position="1"/>
    </location>
</feature>
<dbReference type="AlphaFoldDB" id="X6LHX7"/>
<protein>
    <submittedName>
        <fullName evidence="1">Uncharacterized protein</fullName>
    </submittedName>
</protein>